<evidence type="ECO:0000313" key="11">
    <source>
        <dbReference type="Proteomes" id="UP000184066"/>
    </source>
</evidence>
<feature type="transmembrane region" description="Helical" evidence="8">
    <location>
        <begin position="53"/>
        <end position="72"/>
    </location>
</feature>
<protein>
    <submittedName>
        <fullName evidence="10">Exosortase D, VPLPA-CTERM-specific</fullName>
    </submittedName>
</protein>
<dbReference type="OrthoDB" id="9797363at2"/>
<dbReference type="InterPro" id="IPR013426">
    <property type="entry name" value="EpsH-like"/>
</dbReference>
<keyword evidence="3" id="KW-0645">Protease</keyword>
<dbReference type="NCBIfam" id="TIGR04152">
    <property type="entry name" value="exosort_VPLPA"/>
    <property type="match status" value="1"/>
</dbReference>
<proteinExistence type="predicted"/>
<feature type="transmembrane region" description="Helical" evidence="8">
    <location>
        <begin position="268"/>
        <end position="288"/>
    </location>
</feature>
<feature type="transmembrane region" description="Helical" evidence="8">
    <location>
        <begin position="133"/>
        <end position="154"/>
    </location>
</feature>
<evidence type="ECO:0000256" key="6">
    <source>
        <dbReference type="ARBA" id="ARBA00022989"/>
    </source>
</evidence>
<dbReference type="Pfam" id="PF11984">
    <property type="entry name" value="DUF3485"/>
    <property type="match status" value="1"/>
</dbReference>
<dbReference type="NCBIfam" id="TIGR02914">
    <property type="entry name" value="EpsI_fam"/>
    <property type="match status" value="1"/>
</dbReference>
<evidence type="ECO:0000256" key="7">
    <source>
        <dbReference type="ARBA" id="ARBA00023136"/>
    </source>
</evidence>
<dbReference type="NCBIfam" id="TIGR02602">
    <property type="entry name" value="8TM_EpsH"/>
    <property type="match status" value="1"/>
</dbReference>
<dbReference type="InterPro" id="IPR026491">
    <property type="entry name" value="ExosortD_VPLPA"/>
</dbReference>
<dbReference type="InterPro" id="IPR019127">
    <property type="entry name" value="Exosortase"/>
</dbReference>
<keyword evidence="2" id="KW-1003">Cell membrane</keyword>
<feature type="transmembrane region" description="Helical" evidence="8">
    <location>
        <begin position="226"/>
        <end position="248"/>
    </location>
</feature>
<dbReference type="Proteomes" id="UP000184066">
    <property type="component" value="Unassembled WGS sequence"/>
</dbReference>
<organism evidence="10 11">
    <name type="scientific">Oceanicella actignis</name>
    <dbReference type="NCBI Taxonomy" id="1189325"/>
    <lineage>
        <taxon>Bacteria</taxon>
        <taxon>Pseudomonadati</taxon>
        <taxon>Pseudomonadota</taxon>
        <taxon>Alphaproteobacteria</taxon>
        <taxon>Rhodobacterales</taxon>
        <taxon>Paracoccaceae</taxon>
        <taxon>Oceanicella</taxon>
    </lineage>
</organism>
<keyword evidence="5" id="KW-0378">Hydrolase</keyword>
<feature type="domain" description="Methanolan biosynthesis EpsI" evidence="9">
    <location>
        <begin position="324"/>
        <end position="531"/>
    </location>
</feature>
<evidence type="ECO:0000256" key="2">
    <source>
        <dbReference type="ARBA" id="ARBA00022475"/>
    </source>
</evidence>
<evidence type="ECO:0000256" key="4">
    <source>
        <dbReference type="ARBA" id="ARBA00022692"/>
    </source>
</evidence>
<gene>
    <name evidence="10" type="ORF">SAMN05216200_104169</name>
</gene>
<evidence type="ECO:0000256" key="1">
    <source>
        <dbReference type="ARBA" id="ARBA00004651"/>
    </source>
</evidence>
<keyword evidence="11" id="KW-1185">Reference proteome</keyword>
<dbReference type="GO" id="GO:0008233">
    <property type="term" value="F:peptidase activity"/>
    <property type="evidence" value="ECO:0007669"/>
    <property type="project" value="UniProtKB-KW"/>
</dbReference>
<evidence type="ECO:0000259" key="9">
    <source>
        <dbReference type="Pfam" id="PF11984"/>
    </source>
</evidence>
<keyword evidence="4 8" id="KW-0812">Transmembrane</keyword>
<comment type="subcellular location">
    <subcellularLocation>
        <location evidence="1">Cell membrane</location>
        <topology evidence="1">Multi-pass membrane protein</topology>
    </subcellularLocation>
</comment>
<evidence type="ECO:0000256" key="8">
    <source>
        <dbReference type="SAM" id="Phobius"/>
    </source>
</evidence>
<feature type="transmembrane region" description="Helical" evidence="8">
    <location>
        <begin position="84"/>
        <end position="102"/>
    </location>
</feature>
<dbReference type="STRING" id="1189325.SAMN04488119_104169"/>
<sequence>MSALAQAGPARAGAVARPGWGAALPAAALAASAAALFAPGLGALARAWSQVEYGHGPVILILSGLIFLKILRRTPAAPAEGGRWQGLALIALAALIALGGRLAGLPEVVAYALPPWVGGVLLTGFGRRAGRRFWPVAAHLVLMLPLPGLLYWQVSSGLQLLSSNIGVALIRAAGAPALLDGNVIDLGVHKLFVAEACSGLRYLFPIMSFAFVLAVLYRGPSAHKALLMLAAAPLAVAANALRVALVGVLTSRHGAAAAQGVDHLLEGWALFALTVAALLALTALLARLGGARSLRAAMDVDLTGAGARLRQVAAARASGPMLAALALTAGAAAGWALAPERPSRSPDLAPLAAFPERLGAWRLAFARPAGQDLRAALGADEMLWRVYAPGAGRADQAVDLLIVRHEDQSRGGLHSPRICMPGGGWEVETMAPRDLGPALGGAAGLTVTRAVVRRGLDRRLVYFWFEQPGRRTPSDLAAKLGILRDGLMLGRTDGALVRLVTDAGRGADALARADARMARFLGAMGPTLAPFSPAGAP</sequence>
<dbReference type="GO" id="GO:0005886">
    <property type="term" value="C:plasma membrane"/>
    <property type="evidence" value="ECO:0007669"/>
    <property type="project" value="UniProtKB-SubCell"/>
</dbReference>
<dbReference type="EMBL" id="FRDL01000004">
    <property type="protein sequence ID" value="SHN65812.1"/>
    <property type="molecule type" value="Genomic_DNA"/>
</dbReference>
<feature type="transmembrane region" description="Helical" evidence="8">
    <location>
        <begin position="202"/>
        <end position="219"/>
    </location>
</feature>
<reference evidence="10 11" key="1">
    <citation type="submission" date="2016-12" db="EMBL/GenBank/DDBJ databases">
        <authorList>
            <person name="Song W.-J."/>
            <person name="Kurnit D.M."/>
        </authorList>
    </citation>
    <scope>NUCLEOTIDE SEQUENCE [LARGE SCALE GENOMIC DNA]</scope>
    <source>
        <strain evidence="10 11">CGMCC 1.10808</strain>
    </source>
</reference>
<feature type="transmembrane region" description="Helical" evidence="8">
    <location>
        <begin position="317"/>
        <end position="338"/>
    </location>
</feature>
<evidence type="ECO:0000256" key="5">
    <source>
        <dbReference type="ARBA" id="ARBA00022801"/>
    </source>
</evidence>
<accession>A0A1M7T588</accession>
<dbReference type="GO" id="GO:0006508">
    <property type="term" value="P:proteolysis"/>
    <property type="evidence" value="ECO:0007669"/>
    <property type="project" value="UniProtKB-KW"/>
</dbReference>
<dbReference type="InterPro" id="IPR026392">
    <property type="entry name" value="Exo/Archaeosortase_dom"/>
</dbReference>
<dbReference type="Pfam" id="PF09721">
    <property type="entry name" value="Exosortase_EpsH"/>
    <property type="match status" value="1"/>
</dbReference>
<name>A0A1M7T588_9RHOB</name>
<dbReference type="RefSeq" id="WP_072747124.1">
    <property type="nucleotide sequence ID" value="NZ_FOHL01000004.1"/>
</dbReference>
<dbReference type="NCBIfam" id="TIGR04178">
    <property type="entry name" value="exo_archaeo"/>
    <property type="match status" value="1"/>
</dbReference>
<evidence type="ECO:0000313" key="10">
    <source>
        <dbReference type="EMBL" id="SHN65812.1"/>
    </source>
</evidence>
<keyword evidence="6 8" id="KW-1133">Transmembrane helix</keyword>
<dbReference type="AlphaFoldDB" id="A0A1M7T588"/>
<feature type="transmembrane region" description="Helical" evidence="8">
    <location>
        <begin position="20"/>
        <end position="41"/>
    </location>
</feature>
<dbReference type="InterPro" id="IPR014263">
    <property type="entry name" value="Methanolan_biosynth_EpsI"/>
</dbReference>
<feature type="transmembrane region" description="Helical" evidence="8">
    <location>
        <begin position="108"/>
        <end position="126"/>
    </location>
</feature>
<evidence type="ECO:0000256" key="3">
    <source>
        <dbReference type="ARBA" id="ARBA00022670"/>
    </source>
</evidence>
<keyword evidence="7 8" id="KW-0472">Membrane</keyword>